<gene>
    <name evidence="2" type="ORF">G3I21_26630</name>
</gene>
<reference evidence="2 3" key="1">
    <citation type="submission" date="2020-01" db="EMBL/GenBank/DDBJ databases">
        <title>Insect and environment-associated Actinomycetes.</title>
        <authorList>
            <person name="Currrie C."/>
            <person name="Chevrette M."/>
            <person name="Carlson C."/>
            <person name="Stubbendieck R."/>
            <person name="Wendt-Pienkowski E."/>
        </authorList>
    </citation>
    <scope>NUCLEOTIDE SEQUENCE [LARGE SCALE GENOMIC DNA]</scope>
    <source>
        <strain evidence="2 3">SID7754</strain>
    </source>
</reference>
<protein>
    <submittedName>
        <fullName evidence="2">DUF5343 domain-containing protein</fullName>
    </submittedName>
</protein>
<comment type="caution">
    <text evidence="2">The sequence shown here is derived from an EMBL/GenBank/DDBJ whole genome shotgun (WGS) entry which is preliminary data.</text>
</comment>
<organism evidence="2 3">
    <name type="scientific">Streptomyces bauhiniae</name>
    <dbReference type="NCBI Taxonomy" id="2340725"/>
    <lineage>
        <taxon>Bacteria</taxon>
        <taxon>Bacillati</taxon>
        <taxon>Actinomycetota</taxon>
        <taxon>Actinomycetes</taxon>
        <taxon>Kitasatosporales</taxon>
        <taxon>Streptomycetaceae</taxon>
        <taxon>Streptomyces</taxon>
    </lineage>
</organism>
<dbReference type="RefSeq" id="WP_164193664.1">
    <property type="nucleotide sequence ID" value="NZ_JAAGMR010000300.1"/>
</dbReference>
<sequence>MAADNSFPYTPTPGKLEEFLEKLQGVGVPTRIDQQYLGSVGFASSNSRPFIPLMKKVGLLDSSGKPTELYTKGLRGGESGRALIAAGIRTGYDNVFQTYSDAYNRSDAELATFFRSHSDLDDKKVGLAVKTFKTVCKFGNFNSIAGAAGSEDEDDEDIADEQAESTNGRRQHQQGSHGSGSVVINVNIALSVDATSDAAVYDAFFAAMAKHLKGLTDGGA</sequence>
<evidence type="ECO:0000256" key="1">
    <source>
        <dbReference type="SAM" id="MobiDB-lite"/>
    </source>
</evidence>
<dbReference type="InterPro" id="IPR035235">
    <property type="entry name" value="DUF5343"/>
</dbReference>
<dbReference type="AlphaFoldDB" id="A0A7K3QZ80"/>
<dbReference type="Proteomes" id="UP000470520">
    <property type="component" value="Unassembled WGS sequence"/>
</dbReference>
<dbReference type="Pfam" id="PF17278">
    <property type="entry name" value="DUF5343"/>
    <property type="match status" value="1"/>
</dbReference>
<dbReference type="EMBL" id="JAAGMR010000300">
    <property type="protein sequence ID" value="NEB95214.1"/>
    <property type="molecule type" value="Genomic_DNA"/>
</dbReference>
<proteinExistence type="predicted"/>
<name>A0A7K3QZ80_9ACTN</name>
<feature type="region of interest" description="Disordered" evidence="1">
    <location>
        <begin position="148"/>
        <end position="178"/>
    </location>
</feature>
<feature type="compositionally biased region" description="Acidic residues" evidence="1">
    <location>
        <begin position="150"/>
        <end position="163"/>
    </location>
</feature>
<accession>A0A7K3QZ80</accession>
<evidence type="ECO:0000313" key="3">
    <source>
        <dbReference type="Proteomes" id="UP000470520"/>
    </source>
</evidence>
<evidence type="ECO:0000313" key="2">
    <source>
        <dbReference type="EMBL" id="NEB95214.1"/>
    </source>
</evidence>